<reference evidence="1" key="1">
    <citation type="submission" date="2022-10" db="EMBL/GenBank/DDBJ databases">
        <title>Tapping the CABI collections for fungal endophytes: first genome assemblies for Collariella, Neodidymelliopsis, Ascochyta clinopodiicola, Didymella pomorum, Didymosphaeria variabile, Neocosmospora piperis and Neocucurbitaria cava.</title>
        <authorList>
            <person name="Hill R."/>
        </authorList>
    </citation>
    <scope>NUCLEOTIDE SEQUENCE</scope>
    <source>
        <strain evidence="1">IMI 360193</strain>
    </source>
</reference>
<keyword evidence="2" id="KW-1185">Reference proteome</keyword>
<gene>
    <name evidence="1" type="ORF">N0V87_008833</name>
</gene>
<proteinExistence type="predicted"/>
<sequence>MHEYLLAVRILQATHSPLHIKRYTHPHSLANYAVRSTAMRALHHYFAIPAPQGVLQHIPHRVITGVEVRANVYGELPERRLDRVCAACRVARELAQDMRGGDDRDESALYPQHSQFRAEDAGGAVEVLVAECRAEGDLLAAPHGVFQAPWAVGFVFADAEARFAGEFVHEEGCSSAGVRVSQQVLVSEVLRYVDVQLIR</sequence>
<dbReference type="Proteomes" id="UP001140562">
    <property type="component" value="Unassembled WGS sequence"/>
</dbReference>
<accession>A0A9W8WST7</accession>
<protein>
    <submittedName>
        <fullName evidence="1">Uncharacterized protein</fullName>
    </submittedName>
</protein>
<dbReference type="EMBL" id="JAPEUV010000136">
    <property type="protein sequence ID" value="KAJ4331840.1"/>
    <property type="molecule type" value="Genomic_DNA"/>
</dbReference>
<evidence type="ECO:0000313" key="2">
    <source>
        <dbReference type="Proteomes" id="UP001140562"/>
    </source>
</evidence>
<dbReference type="AlphaFoldDB" id="A0A9W8WST7"/>
<organism evidence="1 2">
    <name type="scientific">Didymella glomerata</name>
    <dbReference type="NCBI Taxonomy" id="749621"/>
    <lineage>
        <taxon>Eukaryota</taxon>
        <taxon>Fungi</taxon>
        <taxon>Dikarya</taxon>
        <taxon>Ascomycota</taxon>
        <taxon>Pezizomycotina</taxon>
        <taxon>Dothideomycetes</taxon>
        <taxon>Pleosporomycetidae</taxon>
        <taxon>Pleosporales</taxon>
        <taxon>Pleosporineae</taxon>
        <taxon>Didymellaceae</taxon>
        <taxon>Didymella</taxon>
    </lineage>
</organism>
<name>A0A9W8WST7_9PLEO</name>
<comment type="caution">
    <text evidence="1">The sequence shown here is derived from an EMBL/GenBank/DDBJ whole genome shotgun (WGS) entry which is preliminary data.</text>
</comment>
<evidence type="ECO:0000313" key="1">
    <source>
        <dbReference type="EMBL" id="KAJ4331840.1"/>
    </source>
</evidence>